<protein>
    <recommendedName>
        <fullName evidence="4">SWIM-type domain-containing protein</fullName>
    </recommendedName>
</protein>
<accession>A0ABR6EAR4</accession>
<keyword evidence="3" id="KW-1185">Reference proteome</keyword>
<proteinExistence type="predicted"/>
<organism evidence="2 3">
    <name type="scientific">Streptomyces durbertensis</name>
    <dbReference type="NCBI Taxonomy" id="2448886"/>
    <lineage>
        <taxon>Bacteria</taxon>
        <taxon>Bacillati</taxon>
        <taxon>Actinomycetota</taxon>
        <taxon>Actinomycetes</taxon>
        <taxon>Kitasatosporales</taxon>
        <taxon>Streptomycetaceae</taxon>
        <taxon>Streptomyces</taxon>
    </lineage>
</organism>
<comment type="caution">
    <text evidence="2">The sequence shown here is derived from an EMBL/GenBank/DDBJ whole genome shotgun (WGS) entry which is preliminary data.</text>
</comment>
<dbReference type="Proteomes" id="UP000766698">
    <property type="component" value="Unassembled WGS sequence"/>
</dbReference>
<dbReference type="RefSeq" id="WP_182853863.1">
    <property type="nucleotide sequence ID" value="NZ_WMLF01000019.1"/>
</dbReference>
<dbReference type="PANTHER" id="PTHR38133">
    <property type="entry name" value="SLR1429 PROTEIN"/>
    <property type="match status" value="1"/>
</dbReference>
<feature type="compositionally biased region" description="Pro residues" evidence="1">
    <location>
        <begin position="269"/>
        <end position="278"/>
    </location>
</feature>
<feature type="compositionally biased region" description="Basic and acidic residues" evidence="1">
    <location>
        <begin position="1"/>
        <end position="19"/>
    </location>
</feature>
<evidence type="ECO:0000313" key="3">
    <source>
        <dbReference type="Proteomes" id="UP000766698"/>
    </source>
</evidence>
<feature type="region of interest" description="Disordered" evidence="1">
    <location>
        <begin position="212"/>
        <end position="254"/>
    </location>
</feature>
<dbReference type="EMBL" id="WMLF01000019">
    <property type="protein sequence ID" value="MBB1242437.1"/>
    <property type="molecule type" value="Genomic_DNA"/>
</dbReference>
<evidence type="ECO:0008006" key="4">
    <source>
        <dbReference type="Google" id="ProtNLM"/>
    </source>
</evidence>
<reference evidence="3" key="1">
    <citation type="journal article" date="2020" name="Syst. Appl. Microbiol.">
        <title>Streptomyces alkaliterrae sp. nov., isolated from an alkaline soil, and emended descriptions of Streptomyces alkaliphilus, Streptomyces calidiresistens and Streptomyces durbertensis.</title>
        <authorList>
            <person name="Swiecimska M."/>
            <person name="Golinska P."/>
            <person name="Nouioui I."/>
            <person name="Wypij M."/>
            <person name="Rai M."/>
            <person name="Sangal V."/>
            <person name="Goodfellow M."/>
        </authorList>
    </citation>
    <scope>NUCLEOTIDE SEQUENCE [LARGE SCALE GENOMIC DNA]</scope>
    <source>
        <strain evidence="3">DSM 104538</strain>
    </source>
</reference>
<evidence type="ECO:0000256" key="1">
    <source>
        <dbReference type="SAM" id="MobiDB-lite"/>
    </source>
</evidence>
<feature type="region of interest" description="Disordered" evidence="1">
    <location>
        <begin position="267"/>
        <end position="287"/>
    </location>
</feature>
<dbReference type="PANTHER" id="PTHR38133:SF1">
    <property type="entry name" value="SLR1429 PROTEIN"/>
    <property type="match status" value="1"/>
</dbReference>
<sequence length="457" mass="48937">MGGARDRGAQDRGARDRGARGYPAFAVRRGGRARGQSFWARAWADAVEDTWSEEEPLKKGRAFARTGRIGPIAVAPGRVSAEVHGGDTAHTTVLTLRELDDRQWELLWEKAADRPAVAEALLAGELPEDLLESAEDARLRLLPGHGDLEADCGCDTPDHPCPHTTALCYQLSWLLDKDPSLLLLLRGRELDEAAEELKSELLLRAMTDHASTTAAADDAHDTAADSGDTGGSEEPGGARPPRPRPVDTSAPGRDPVAAWAAAGAAARLPAPPPLPPAPATDDEPVTGIEADPLDRLVTDAAVRARGLLAYALGLAAEPARPLDLWRDTVRIAATHPDPRVPARLRESCGRPPEELDRAAAAWRTGGAAGLEVLERTWSPSAQETVRARAALAAGLEADEASGLDVRDNHWTLPERGLQLRLGRDGRWYPSRREADTWWPAGPPHGDPSDALMELVEG</sequence>
<evidence type="ECO:0000313" key="2">
    <source>
        <dbReference type="EMBL" id="MBB1242437.1"/>
    </source>
</evidence>
<name>A0ABR6EAR4_9ACTN</name>
<gene>
    <name evidence="2" type="ORF">GL263_02435</name>
</gene>
<feature type="region of interest" description="Disordered" evidence="1">
    <location>
        <begin position="1"/>
        <end position="21"/>
    </location>
</feature>